<dbReference type="GeneID" id="63718665"/>
<feature type="compositionally biased region" description="Low complexity" evidence="1">
    <location>
        <begin position="141"/>
        <end position="210"/>
    </location>
</feature>
<evidence type="ECO:0000256" key="1">
    <source>
        <dbReference type="SAM" id="MobiDB-lite"/>
    </source>
</evidence>
<feature type="region of interest" description="Disordered" evidence="1">
    <location>
        <begin position="1"/>
        <end position="36"/>
    </location>
</feature>
<dbReference type="Proteomes" id="UP000076580">
    <property type="component" value="Chromosome 03"/>
</dbReference>
<accession>A0A151GAE7</accession>
<keyword evidence="2" id="KW-1133">Transmembrane helix</keyword>
<feature type="region of interest" description="Disordered" evidence="1">
    <location>
        <begin position="126"/>
        <end position="221"/>
    </location>
</feature>
<evidence type="ECO:0000313" key="3">
    <source>
        <dbReference type="EMBL" id="KYK54066.1"/>
    </source>
</evidence>
<dbReference type="InParanoid" id="A0A151GAE7"/>
<evidence type="ECO:0008006" key="5">
    <source>
        <dbReference type="Google" id="ProtNLM"/>
    </source>
</evidence>
<dbReference type="AlphaFoldDB" id="A0A151GAE7"/>
<reference evidence="3 4" key="1">
    <citation type="journal article" date="2016" name="Sci. Rep.">
        <title>Insights into Adaptations to a Near-Obligate Nematode Endoparasitic Lifestyle from the Finished Genome of Drechmeria coniospora.</title>
        <authorList>
            <person name="Zhang L."/>
            <person name="Zhou Z."/>
            <person name="Guo Q."/>
            <person name="Fokkens L."/>
            <person name="Miskei M."/>
            <person name="Pocsi I."/>
            <person name="Zhang W."/>
            <person name="Chen M."/>
            <person name="Wang L."/>
            <person name="Sun Y."/>
            <person name="Donzelli B.G."/>
            <person name="Gibson D.M."/>
            <person name="Nelson D.R."/>
            <person name="Luo J.G."/>
            <person name="Rep M."/>
            <person name="Liu H."/>
            <person name="Yang S."/>
            <person name="Wang J."/>
            <person name="Krasnoff S.B."/>
            <person name="Xu Y."/>
            <person name="Molnar I."/>
            <person name="Lin M."/>
        </authorList>
    </citation>
    <scope>NUCLEOTIDE SEQUENCE [LARGE SCALE GENOMIC DNA]</scope>
    <source>
        <strain evidence="3 4">ARSEF 6962</strain>
    </source>
</reference>
<dbReference type="RefSeq" id="XP_040653418.1">
    <property type="nucleotide sequence ID" value="XM_040803314.1"/>
</dbReference>
<feature type="compositionally biased region" description="Low complexity" evidence="1">
    <location>
        <begin position="246"/>
        <end position="262"/>
    </location>
</feature>
<keyword evidence="2" id="KW-0472">Membrane</keyword>
<sequence length="691" mass="73272">MTATTRKAVMTPRAMESSREGSLSTTATAFGDAGPVPKIKEEMANNGGLSPITPPPNYRKSPMQPGREMISNNYYYSDGPAPTPWYRRPWFFWASLATLLAVLAICAVVLGVVLRRDQVARFDKAAETDAGKSGLATAAVTTSPKASTSTHTSTTPAASSSLSHSSSSSSHSSSSSSHSSSSSSHSSSSLSHSFSSSSHSSSSSSHSSSSAETGGPMPPVNETAKIETLRSILAPLTSHNNKGGPTASAAPSSPSASTWTASTSAARTRSLASTQAVEPTFVPFTPSETSCLASVYVAHGNVELRRRLVVWQDEKSELVVTEWVAGTEKTHSRLRDKLGSSLVDAKHGTSLAAVAGESGVVHLFFLDTKGAVVHLVKAAAGRWRMGDLVTAHGPVIPDEFSPLSAAWHSPGGRRGERLLVLAYETAQQTMRLVATDRPEGEGLWEAFDVTSMPTAVPGQTDLARFSLAGDWPSTPASVGAEEGSERRLLMAIWGEAGVVAWACSVNNWPPPGADLRCRETETLQDETGRGLGFGPAPRQLGWVRLDGGSGRQEEARYDTSLVHLDADGSIKESHVAAGAARQDGAGIKTEVAFRALSTTDEGVVFAASKEELLIYRLDRGRLSHGYVVAYMTEQVAAGRVNGCKETEGDAWGETKEEMEDPESRRGLVGFEERVEWLRGVIQTIHTSGISM</sequence>
<feature type="region of interest" description="Disordered" evidence="1">
    <location>
        <begin position="236"/>
        <end position="262"/>
    </location>
</feature>
<evidence type="ECO:0000313" key="4">
    <source>
        <dbReference type="Proteomes" id="UP000076580"/>
    </source>
</evidence>
<name>A0A151GAE7_DRECN</name>
<evidence type="ECO:0000256" key="2">
    <source>
        <dbReference type="SAM" id="Phobius"/>
    </source>
</evidence>
<dbReference type="Gene3D" id="2.120.10.70">
    <property type="entry name" value="Fucose-specific lectin"/>
    <property type="match status" value="1"/>
</dbReference>
<keyword evidence="2" id="KW-0812">Transmembrane</keyword>
<comment type="caution">
    <text evidence="3">The sequence shown here is derived from an EMBL/GenBank/DDBJ whole genome shotgun (WGS) entry which is preliminary data.</text>
</comment>
<feature type="transmembrane region" description="Helical" evidence="2">
    <location>
        <begin position="90"/>
        <end position="114"/>
    </location>
</feature>
<dbReference type="EMBL" id="LAYC01000003">
    <property type="protein sequence ID" value="KYK54066.1"/>
    <property type="molecule type" value="Genomic_DNA"/>
</dbReference>
<proteinExistence type="predicted"/>
<organism evidence="3 4">
    <name type="scientific">Drechmeria coniospora</name>
    <name type="common">Nematophagous fungus</name>
    <name type="synonym">Meria coniospora</name>
    <dbReference type="NCBI Taxonomy" id="98403"/>
    <lineage>
        <taxon>Eukaryota</taxon>
        <taxon>Fungi</taxon>
        <taxon>Dikarya</taxon>
        <taxon>Ascomycota</taxon>
        <taxon>Pezizomycotina</taxon>
        <taxon>Sordariomycetes</taxon>
        <taxon>Hypocreomycetidae</taxon>
        <taxon>Hypocreales</taxon>
        <taxon>Ophiocordycipitaceae</taxon>
        <taxon>Drechmeria</taxon>
    </lineage>
</organism>
<protein>
    <recommendedName>
        <fullName evidence="5">Fucose-specific lectin</fullName>
    </recommendedName>
</protein>
<keyword evidence="4" id="KW-1185">Reference proteome</keyword>
<dbReference type="SUPFAM" id="SSF89372">
    <property type="entry name" value="Fucose-specific lectin"/>
    <property type="match status" value="1"/>
</dbReference>
<gene>
    <name evidence="3" type="ORF">DCS_06022</name>
</gene>